<dbReference type="PANTHER" id="PTHR38788">
    <property type="entry name" value="CLR5 DOMAIN-CONTAINING PROTEIN"/>
    <property type="match status" value="1"/>
</dbReference>
<sequence length="497" mass="57084">MRTVHLQSNSCLEEMIDLRTRSAQQRRIAPWPGGKGLRREGTDVSGPDQSSKACIHTPKEWQTMYMIIRQLYVIEHRKLSEVMTIMEQQFGFKATEQMYKKRFAAWGLAKNRKRVRPGTGDTATQVAQGDIVPGNSVAQGWQSQMLDNYRVAGHVPTECALHSIYAWANGNFDGSQWLQTYQRLGISSSNGPVTYPSTQMYQDMALSQVLLARREGRLAGMAVRKAFWQLENVIHAGDPGMMRNLVDIVFQMIQSKQFPLVRMLFSQLASLASHQLPKLHPLTRYFQELAKHDDDIADVLMTTYRCFVESFLRRVDNSFYWIYDNWVWDSSVRGIDTDPEVDYEYITKTLQTLALTTEDMEPSAVSRPHLGLLKDAEFIRRDGFEKTSTASILRLLEREEDDIEAATDPIVGAYMRIATIKRAIGREDWPAVRRLMDANIERLETAHGCDSREVIRELWSLEKVMRKAGNDEVADLVFEDALRRIDTYLSEVPDYIH</sequence>
<evidence type="ECO:0000259" key="2">
    <source>
        <dbReference type="Pfam" id="PF14420"/>
    </source>
</evidence>
<proteinExistence type="predicted"/>
<comment type="caution">
    <text evidence="3">The sequence shown here is derived from an EMBL/GenBank/DDBJ whole genome shotgun (WGS) entry which is preliminary data.</text>
</comment>
<dbReference type="PANTHER" id="PTHR38788:SF3">
    <property type="entry name" value="CLR5 DOMAIN-CONTAINING PROTEIN"/>
    <property type="match status" value="1"/>
</dbReference>
<dbReference type="Proteomes" id="UP001408356">
    <property type="component" value="Unassembled WGS sequence"/>
</dbReference>
<gene>
    <name evidence="3" type="ORF">SUNI508_13263</name>
</gene>
<keyword evidence="4" id="KW-1185">Reference proteome</keyword>
<name>A0ABR2VDM4_9PEZI</name>
<dbReference type="Pfam" id="PF14420">
    <property type="entry name" value="Clr5"/>
    <property type="match status" value="1"/>
</dbReference>
<dbReference type="EMBL" id="JARVKF010000025">
    <property type="protein sequence ID" value="KAK9425012.1"/>
    <property type="molecule type" value="Genomic_DNA"/>
</dbReference>
<reference evidence="3 4" key="1">
    <citation type="journal article" date="2024" name="J. Plant Pathol.">
        <title>Sequence and assembly of the genome of Seiridium unicorne, isolate CBS 538.82, causal agent of cypress canker disease.</title>
        <authorList>
            <person name="Scali E."/>
            <person name="Rocca G.D."/>
            <person name="Danti R."/>
            <person name="Garbelotto M."/>
            <person name="Barberini S."/>
            <person name="Baroncelli R."/>
            <person name="Emiliani G."/>
        </authorList>
    </citation>
    <scope>NUCLEOTIDE SEQUENCE [LARGE SCALE GENOMIC DNA]</scope>
    <source>
        <strain evidence="3 4">BM-138-508</strain>
    </source>
</reference>
<dbReference type="InterPro" id="IPR025676">
    <property type="entry name" value="Clr5_dom"/>
</dbReference>
<feature type="domain" description="Clr5" evidence="2">
    <location>
        <begin position="58"/>
        <end position="110"/>
    </location>
</feature>
<evidence type="ECO:0000313" key="3">
    <source>
        <dbReference type="EMBL" id="KAK9425012.1"/>
    </source>
</evidence>
<feature type="region of interest" description="Disordered" evidence="1">
    <location>
        <begin position="23"/>
        <end position="52"/>
    </location>
</feature>
<accession>A0ABR2VDM4</accession>
<evidence type="ECO:0000256" key="1">
    <source>
        <dbReference type="SAM" id="MobiDB-lite"/>
    </source>
</evidence>
<organism evidence="3 4">
    <name type="scientific">Seiridium unicorne</name>
    <dbReference type="NCBI Taxonomy" id="138068"/>
    <lineage>
        <taxon>Eukaryota</taxon>
        <taxon>Fungi</taxon>
        <taxon>Dikarya</taxon>
        <taxon>Ascomycota</taxon>
        <taxon>Pezizomycotina</taxon>
        <taxon>Sordariomycetes</taxon>
        <taxon>Xylariomycetidae</taxon>
        <taxon>Amphisphaeriales</taxon>
        <taxon>Sporocadaceae</taxon>
        <taxon>Seiridium</taxon>
    </lineage>
</organism>
<protein>
    <submittedName>
        <fullName evidence="3">Clr5 domain-containing protein</fullName>
    </submittedName>
</protein>
<evidence type="ECO:0000313" key="4">
    <source>
        <dbReference type="Proteomes" id="UP001408356"/>
    </source>
</evidence>